<proteinExistence type="predicted"/>
<evidence type="ECO:0000313" key="3">
    <source>
        <dbReference type="EMBL" id="SVC22951.1"/>
    </source>
</evidence>
<accession>A0A382KJT2</accession>
<name>A0A382KJT2_9ZZZZ</name>
<keyword evidence="1" id="KW-0472">Membrane</keyword>
<dbReference type="EMBL" id="UINC01080217">
    <property type="protein sequence ID" value="SVC22951.1"/>
    <property type="molecule type" value="Genomic_DNA"/>
</dbReference>
<feature type="domain" description="EamA" evidence="2">
    <location>
        <begin position="7"/>
        <end position="139"/>
    </location>
</feature>
<organism evidence="3">
    <name type="scientific">marine metagenome</name>
    <dbReference type="NCBI Taxonomy" id="408172"/>
    <lineage>
        <taxon>unclassified sequences</taxon>
        <taxon>metagenomes</taxon>
        <taxon>ecological metagenomes</taxon>
    </lineage>
</organism>
<dbReference type="AlphaFoldDB" id="A0A382KJT2"/>
<feature type="transmembrane region" description="Helical" evidence="1">
    <location>
        <begin position="239"/>
        <end position="258"/>
    </location>
</feature>
<reference evidence="3" key="1">
    <citation type="submission" date="2018-05" db="EMBL/GenBank/DDBJ databases">
        <authorList>
            <person name="Lanie J.A."/>
            <person name="Ng W.-L."/>
            <person name="Kazmierczak K.M."/>
            <person name="Andrzejewski T.M."/>
            <person name="Davidsen T.M."/>
            <person name="Wayne K.J."/>
            <person name="Tettelin H."/>
            <person name="Glass J.I."/>
            <person name="Rusch D."/>
            <person name="Podicherti R."/>
            <person name="Tsui H.-C.T."/>
            <person name="Winkler M.E."/>
        </authorList>
    </citation>
    <scope>NUCLEOTIDE SEQUENCE</scope>
</reference>
<protein>
    <recommendedName>
        <fullName evidence="2">EamA domain-containing protein</fullName>
    </recommendedName>
</protein>
<keyword evidence="1" id="KW-0812">Transmembrane</keyword>
<dbReference type="GO" id="GO:0016020">
    <property type="term" value="C:membrane"/>
    <property type="evidence" value="ECO:0007669"/>
    <property type="project" value="InterPro"/>
</dbReference>
<dbReference type="InterPro" id="IPR000620">
    <property type="entry name" value="EamA_dom"/>
</dbReference>
<keyword evidence="1" id="KW-1133">Transmembrane helix</keyword>
<feature type="transmembrane region" description="Helical" evidence="1">
    <location>
        <begin position="93"/>
        <end position="116"/>
    </location>
</feature>
<feature type="transmembrane region" description="Helical" evidence="1">
    <location>
        <begin position="209"/>
        <end position="227"/>
    </location>
</feature>
<feature type="domain" description="EamA" evidence="2">
    <location>
        <begin position="149"/>
        <end position="279"/>
    </location>
</feature>
<feature type="transmembrane region" description="Helical" evidence="1">
    <location>
        <begin position="123"/>
        <end position="143"/>
    </location>
</feature>
<gene>
    <name evidence="3" type="ORF">METZ01_LOCUS275805</name>
</gene>
<feature type="transmembrane region" description="Helical" evidence="1">
    <location>
        <begin position="149"/>
        <end position="168"/>
    </location>
</feature>
<feature type="transmembrane region" description="Helical" evidence="1">
    <location>
        <begin position="35"/>
        <end position="55"/>
    </location>
</feature>
<dbReference type="PANTHER" id="PTHR22911">
    <property type="entry name" value="ACYL-MALONYL CONDENSING ENZYME-RELATED"/>
    <property type="match status" value="1"/>
</dbReference>
<dbReference type="InterPro" id="IPR037185">
    <property type="entry name" value="EmrE-like"/>
</dbReference>
<dbReference type="Pfam" id="PF00892">
    <property type="entry name" value="EamA"/>
    <property type="match status" value="2"/>
</dbReference>
<dbReference type="PANTHER" id="PTHR22911:SF135">
    <property type="entry name" value="BLR4310 PROTEIN"/>
    <property type="match status" value="1"/>
</dbReference>
<feature type="transmembrane region" description="Helical" evidence="1">
    <location>
        <begin position="67"/>
        <end position="87"/>
    </location>
</feature>
<sequence length="301" mass="32463">MPTSISRGSFYILFAGLLWSTGGPLIRLLDSASEWQFLFFRSLALAMSLLLIMKIQDRNIIDLFKKAGVASVLGGLFLSFAFVSFVFSVTNTTIANTLFLLSSAPFVAGLLGWILLAERVNKIQWIAMTVASLGVAVMIQDGISGDSLFGSSAAFVAAASFAGFTVLLRWGKSENMLPAVCYAGLFTTFYSTVAVMFLNEGLLISRNDILIAAGFGTFGLGFGMVLYVTGSYQMQAAKLVLLSLSEIILGPIWAWMFFSESPTALTLIGGGILLSAIFIQTSAGLKYYKNIQNVPVKNSYK</sequence>
<feature type="transmembrane region" description="Helical" evidence="1">
    <location>
        <begin position="9"/>
        <end position="29"/>
    </location>
</feature>
<evidence type="ECO:0000259" key="2">
    <source>
        <dbReference type="Pfam" id="PF00892"/>
    </source>
</evidence>
<dbReference type="SUPFAM" id="SSF103481">
    <property type="entry name" value="Multidrug resistance efflux transporter EmrE"/>
    <property type="match status" value="2"/>
</dbReference>
<evidence type="ECO:0000256" key="1">
    <source>
        <dbReference type="SAM" id="Phobius"/>
    </source>
</evidence>
<feature type="transmembrane region" description="Helical" evidence="1">
    <location>
        <begin position="180"/>
        <end position="197"/>
    </location>
</feature>
<feature type="transmembrane region" description="Helical" evidence="1">
    <location>
        <begin position="264"/>
        <end position="288"/>
    </location>
</feature>